<gene>
    <name evidence="1" type="ORF">GCM10023213_28150</name>
</gene>
<evidence type="ECO:0000313" key="2">
    <source>
        <dbReference type="Proteomes" id="UP001499852"/>
    </source>
</evidence>
<proteinExistence type="predicted"/>
<keyword evidence="2" id="KW-1185">Reference proteome</keyword>
<reference evidence="2" key="1">
    <citation type="journal article" date="2019" name="Int. J. Syst. Evol. Microbiol.">
        <title>The Global Catalogue of Microorganisms (GCM) 10K type strain sequencing project: providing services to taxonomists for standard genome sequencing and annotation.</title>
        <authorList>
            <consortium name="The Broad Institute Genomics Platform"/>
            <consortium name="The Broad Institute Genome Sequencing Center for Infectious Disease"/>
            <person name="Wu L."/>
            <person name="Ma J."/>
        </authorList>
    </citation>
    <scope>NUCLEOTIDE SEQUENCE [LARGE SCALE GENOMIC DNA]</scope>
    <source>
        <strain evidence="2">JCM 18053</strain>
    </source>
</reference>
<dbReference type="Pfam" id="PF01126">
    <property type="entry name" value="Heme_oxygenase"/>
    <property type="match status" value="1"/>
</dbReference>
<dbReference type="Proteomes" id="UP001499852">
    <property type="component" value="Unassembled WGS sequence"/>
</dbReference>
<dbReference type="EMBL" id="BAABIA010000005">
    <property type="protein sequence ID" value="GAA5142351.1"/>
    <property type="molecule type" value="Genomic_DNA"/>
</dbReference>
<dbReference type="SUPFAM" id="SSF48613">
    <property type="entry name" value="Heme oxygenase-like"/>
    <property type="match status" value="1"/>
</dbReference>
<name>A0ABP9P842_9BACT</name>
<protein>
    <submittedName>
        <fullName evidence="1">Biliverdin-producing heme oxygenase</fullName>
    </submittedName>
</protein>
<evidence type="ECO:0000313" key="1">
    <source>
        <dbReference type="EMBL" id="GAA5142351.1"/>
    </source>
</evidence>
<dbReference type="InterPro" id="IPR016084">
    <property type="entry name" value="Haem_Oase-like_multi-hlx"/>
</dbReference>
<dbReference type="RefSeq" id="WP_345737009.1">
    <property type="nucleotide sequence ID" value="NZ_BAABIA010000005.1"/>
</dbReference>
<comment type="caution">
    <text evidence="1">The sequence shown here is derived from an EMBL/GenBank/DDBJ whole genome shotgun (WGS) entry which is preliminary data.</text>
</comment>
<dbReference type="CDD" id="cd19166">
    <property type="entry name" value="HemeO-bac"/>
    <property type="match status" value="1"/>
</dbReference>
<dbReference type="Gene3D" id="1.20.910.10">
    <property type="entry name" value="Heme oxygenase-like"/>
    <property type="match status" value="1"/>
</dbReference>
<dbReference type="InterPro" id="IPR016053">
    <property type="entry name" value="Haem_Oase-like"/>
</dbReference>
<organism evidence="1 2">
    <name type="scientific">Prosthecobacter algae</name>
    <dbReference type="NCBI Taxonomy" id="1144682"/>
    <lineage>
        <taxon>Bacteria</taxon>
        <taxon>Pseudomonadati</taxon>
        <taxon>Verrucomicrobiota</taxon>
        <taxon>Verrucomicrobiia</taxon>
        <taxon>Verrucomicrobiales</taxon>
        <taxon>Verrucomicrobiaceae</taxon>
        <taxon>Prosthecobacter</taxon>
    </lineage>
</organism>
<sequence length="191" mass="21335">MAFLHLLKTQTAEVHAALETQLDIVRHFESRTSYLKLLEGFFTLYEPLEQRLATAMDWSAEGWDYEGRRKTPWLVEDLAALGLVPQDVAALSRCVDLPDIHCPAAAVGCLYVLEGSTLGGQVITRLLGQHLDIPPDQGGSFFAGYGPETVGRWREFGTWAEAWSTRHPQDHPAAVQAARQTFDVFARWLPS</sequence>
<accession>A0ABP9P842</accession>